<evidence type="ECO:0008006" key="17">
    <source>
        <dbReference type="Google" id="ProtNLM"/>
    </source>
</evidence>
<keyword evidence="8" id="KW-0479">Metal-binding</keyword>
<feature type="compositionally biased region" description="Pro residues" evidence="9">
    <location>
        <begin position="777"/>
        <end position="786"/>
    </location>
</feature>
<feature type="disulfide bond" evidence="6">
    <location>
        <begin position="466"/>
        <end position="486"/>
    </location>
</feature>
<dbReference type="PROSITE" id="PS50026">
    <property type="entry name" value="EGF_3"/>
    <property type="match status" value="1"/>
</dbReference>
<keyword evidence="8" id="KW-0862">Zinc</keyword>
<dbReference type="Pfam" id="PF01421">
    <property type="entry name" value="Reprolysin"/>
    <property type="match status" value="1"/>
</dbReference>
<feature type="disulfide bond" evidence="7">
    <location>
        <begin position="651"/>
        <end position="660"/>
    </location>
</feature>
<dbReference type="Pfam" id="PF08516">
    <property type="entry name" value="ADAM_CR"/>
    <property type="match status" value="1"/>
</dbReference>
<feature type="domain" description="Disintegrin" evidence="13">
    <location>
        <begin position="408"/>
        <end position="494"/>
    </location>
</feature>
<dbReference type="Pfam" id="PF00200">
    <property type="entry name" value="Disintegrin"/>
    <property type="match status" value="1"/>
</dbReference>
<dbReference type="FunFam" id="3.40.390.10:FF:000002">
    <property type="entry name" value="Disintegrin and metalloproteinase domain-containing protein 22"/>
    <property type="match status" value="1"/>
</dbReference>
<dbReference type="Gene3D" id="2.60.120.260">
    <property type="entry name" value="Galactose-binding domain-like"/>
    <property type="match status" value="1"/>
</dbReference>
<comment type="caution">
    <text evidence="15">The sequence shown here is derived from an EMBL/GenBank/DDBJ whole genome shotgun (WGS) entry which is preliminary data.</text>
</comment>
<evidence type="ECO:0000259" key="13">
    <source>
        <dbReference type="PROSITE" id="PS50214"/>
    </source>
</evidence>
<sequence>MRYTIFFLSLIGLSSLGQFAGCLRTLPHVLDYDVVRPQKLITRAKRSASSTQTYPDELRYALTVEGKNLTVHLEKNRLLIGKHYTETHYLDDGTEVTTSPNYEDHCYYHGYIQGVEDSSVSFGVCSGIRGFLRAEDQVYLIEPLDESAEGDHAVYRQDHLRGKRSACVESNKTAYDHGSRVSGLYKISNWETQPQSLEVKRFVEMYMVVDNAEYKKHGASMKTIQARMLEVANHVDKLYRPLNIRVMLVGLEVWTYQDKMDVSLDPDKTLTRFLQWRQESLLKRKKHDNAQLVTGVDFEGTTVGLATKFAMCTGGSGAVNEDHNANPIGVASTIAHEMGHNLGMSHDASYCTCGSTGFSRNCIMADSVGFIFPKEFSSCSQTELKSFLEKANPSCLLDTPSTDQLFGGPVCGNAFVEAGEECDCGTVEECQNPCCNATTCRLNAGAECAHGECCQSCQLKQAGSLCRKSGSDCDLPEYCTGKSSECPSNVFKMNGLPCNSDQGYCFNGHCPTHQQHCNKLWGPGARVAEDVCFYKNTEGSRDAHCGRLTYGYKKCQAKDIKCGRIFCNGGNEFPITGLKGIVNIGFRTQCNIAIDLAETDNIGMVPTGTKCGDNKVCYNQLCQDIKVYGTEDCSKKCSNHGVCNHEKACHCDPGWAPPYCDVRISDLPTEDSNVVIIAASIAGAVLVLLSIIAGAMLCFRKPRKPEYPTKKKVNSASGLSNPLFLEGVEGRSPHRPPPQPPKNIPAQKSHPVSPQVAKPSISPPVAPNKPSHLKAKPQPPAKPLPPLTGSKQVNKPKPPPLYSQ</sequence>
<evidence type="ECO:0000256" key="10">
    <source>
        <dbReference type="SAM" id="Phobius"/>
    </source>
</evidence>
<dbReference type="AlphaFoldDB" id="A0A8T3DDI5"/>
<feature type="region of interest" description="Disordered" evidence="9">
    <location>
        <begin position="707"/>
        <end position="804"/>
    </location>
</feature>
<evidence type="ECO:0000256" key="3">
    <source>
        <dbReference type="ARBA" id="ARBA00022989"/>
    </source>
</evidence>
<protein>
    <recommendedName>
        <fullName evidence="17">Disintegrin and metalloproteinase domain-containing protein 8</fullName>
    </recommendedName>
</protein>
<gene>
    <name evidence="15" type="ORF">AGOR_G00114190</name>
</gene>
<feature type="signal peptide" evidence="11">
    <location>
        <begin position="1"/>
        <end position="22"/>
    </location>
</feature>
<dbReference type="InterPro" id="IPR002870">
    <property type="entry name" value="Peptidase_M12B_N"/>
</dbReference>
<evidence type="ECO:0000259" key="12">
    <source>
        <dbReference type="PROSITE" id="PS50026"/>
    </source>
</evidence>
<feature type="domain" description="EGF-like" evidence="12">
    <location>
        <begin position="629"/>
        <end position="661"/>
    </location>
</feature>
<dbReference type="Gene3D" id="4.10.70.10">
    <property type="entry name" value="Disintegrin domain"/>
    <property type="match status" value="1"/>
</dbReference>
<organism evidence="15 16">
    <name type="scientific">Albula goreensis</name>
    <dbReference type="NCBI Taxonomy" id="1534307"/>
    <lineage>
        <taxon>Eukaryota</taxon>
        <taxon>Metazoa</taxon>
        <taxon>Chordata</taxon>
        <taxon>Craniata</taxon>
        <taxon>Vertebrata</taxon>
        <taxon>Euteleostomi</taxon>
        <taxon>Actinopterygii</taxon>
        <taxon>Neopterygii</taxon>
        <taxon>Teleostei</taxon>
        <taxon>Albuliformes</taxon>
        <taxon>Albulidae</taxon>
        <taxon>Albula</taxon>
    </lineage>
</organism>
<keyword evidence="7" id="KW-0245">EGF-like domain</keyword>
<dbReference type="SUPFAM" id="SSF57552">
    <property type="entry name" value="Blood coagulation inhibitor (disintegrin)"/>
    <property type="match status" value="1"/>
</dbReference>
<feature type="disulfide bond" evidence="7">
    <location>
        <begin position="633"/>
        <end position="643"/>
    </location>
</feature>
<comment type="caution">
    <text evidence="7">Lacks conserved residue(s) required for the propagation of feature annotation.</text>
</comment>
<comment type="subcellular location">
    <subcellularLocation>
        <location evidence="1">Membrane</location>
        <topology evidence="1">Single-pass type I membrane protein</topology>
    </subcellularLocation>
</comment>
<dbReference type="OrthoDB" id="5951731at2759"/>
<dbReference type="InterPro" id="IPR001590">
    <property type="entry name" value="Peptidase_M12B"/>
</dbReference>
<evidence type="ECO:0000256" key="7">
    <source>
        <dbReference type="PROSITE-ProRule" id="PRU00076"/>
    </source>
</evidence>
<accession>A0A8T3DDI5</accession>
<feature type="binding site" evidence="8">
    <location>
        <position position="336"/>
    </location>
    <ligand>
        <name>Zn(2+)</name>
        <dbReference type="ChEBI" id="CHEBI:29105"/>
        <note>catalytic</note>
    </ligand>
</feature>
<dbReference type="GO" id="GO:0002693">
    <property type="term" value="P:positive regulation of cellular extravasation"/>
    <property type="evidence" value="ECO:0007669"/>
    <property type="project" value="TreeGrafter"/>
</dbReference>
<keyword evidence="5 7" id="KW-1015">Disulfide bond</keyword>
<evidence type="ECO:0000256" key="8">
    <source>
        <dbReference type="PROSITE-ProRule" id="PRU00276"/>
    </source>
</evidence>
<dbReference type="InterPro" id="IPR006586">
    <property type="entry name" value="ADAM_Cys-rich"/>
</dbReference>
<dbReference type="InterPro" id="IPR024079">
    <property type="entry name" value="MetalloPept_cat_dom_sf"/>
</dbReference>
<dbReference type="EMBL" id="JAERUA010000010">
    <property type="protein sequence ID" value="KAI1894280.1"/>
    <property type="molecule type" value="Genomic_DNA"/>
</dbReference>
<dbReference type="PRINTS" id="PR00289">
    <property type="entry name" value="DISINTEGRIN"/>
</dbReference>
<dbReference type="CDD" id="cd04269">
    <property type="entry name" value="ZnMc_adamalysin_II_like"/>
    <property type="match status" value="1"/>
</dbReference>
<dbReference type="InterPro" id="IPR001762">
    <property type="entry name" value="Disintegrin_dom"/>
</dbReference>
<dbReference type="GO" id="GO:0006508">
    <property type="term" value="P:proteolysis"/>
    <property type="evidence" value="ECO:0007669"/>
    <property type="project" value="InterPro"/>
</dbReference>
<dbReference type="PANTHER" id="PTHR11905">
    <property type="entry name" value="ADAM A DISINTEGRIN AND METALLOPROTEASE DOMAIN"/>
    <property type="match status" value="1"/>
</dbReference>
<evidence type="ECO:0000256" key="4">
    <source>
        <dbReference type="ARBA" id="ARBA00023136"/>
    </source>
</evidence>
<evidence type="ECO:0000256" key="1">
    <source>
        <dbReference type="ARBA" id="ARBA00004479"/>
    </source>
</evidence>
<evidence type="ECO:0000256" key="6">
    <source>
        <dbReference type="PROSITE-ProRule" id="PRU00068"/>
    </source>
</evidence>
<dbReference type="PROSITE" id="PS50214">
    <property type="entry name" value="DISINTEGRIN_2"/>
    <property type="match status" value="1"/>
</dbReference>
<dbReference type="GO" id="GO:0022407">
    <property type="term" value="P:regulation of cell-cell adhesion"/>
    <property type="evidence" value="ECO:0007669"/>
    <property type="project" value="TreeGrafter"/>
</dbReference>
<dbReference type="InterPro" id="IPR036436">
    <property type="entry name" value="Disintegrin_dom_sf"/>
</dbReference>
<evidence type="ECO:0000256" key="5">
    <source>
        <dbReference type="ARBA" id="ARBA00023157"/>
    </source>
</evidence>
<feature type="chain" id="PRO_5035725086" description="Disintegrin and metalloproteinase domain-containing protein 8" evidence="11">
    <location>
        <begin position="23"/>
        <end position="804"/>
    </location>
</feature>
<dbReference type="PROSITE" id="PS00427">
    <property type="entry name" value="DISINTEGRIN_1"/>
    <property type="match status" value="1"/>
</dbReference>
<name>A0A8T3DDI5_9TELE</name>
<keyword evidence="2 10" id="KW-0812">Transmembrane</keyword>
<feature type="transmembrane region" description="Helical" evidence="10">
    <location>
        <begin position="674"/>
        <end position="699"/>
    </location>
</feature>
<dbReference type="PROSITE" id="PS01186">
    <property type="entry name" value="EGF_2"/>
    <property type="match status" value="1"/>
</dbReference>
<keyword evidence="16" id="KW-1185">Reference proteome</keyword>
<proteinExistence type="predicted"/>
<evidence type="ECO:0000313" key="16">
    <source>
        <dbReference type="Proteomes" id="UP000829720"/>
    </source>
</evidence>
<feature type="binding site" evidence="8">
    <location>
        <position position="346"/>
    </location>
    <ligand>
        <name>Zn(2+)</name>
        <dbReference type="ChEBI" id="CHEBI:29105"/>
        <note>catalytic</note>
    </ligand>
</feature>
<evidence type="ECO:0000259" key="14">
    <source>
        <dbReference type="PROSITE" id="PS50215"/>
    </source>
</evidence>
<dbReference type="InterPro" id="IPR000742">
    <property type="entry name" value="EGF"/>
</dbReference>
<feature type="binding site" evidence="8">
    <location>
        <position position="340"/>
    </location>
    <ligand>
        <name>Zn(2+)</name>
        <dbReference type="ChEBI" id="CHEBI:29105"/>
        <note>catalytic</note>
    </ligand>
</feature>
<dbReference type="SUPFAM" id="SSF55486">
    <property type="entry name" value="Metalloproteases ('zincins'), catalytic domain"/>
    <property type="match status" value="1"/>
</dbReference>
<dbReference type="GO" id="GO:0051044">
    <property type="term" value="P:positive regulation of membrane protein ectodomain proteolysis"/>
    <property type="evidence" value="ECO:0007669"/>
    <property type="project" value="TreeGrafter"/>
</dbReference>
<dbReference type="GO" id="GO:0050839">
    <property type="term" value="F:cell adhesion molecule binding"/>
    <property type="evidence" value="ECO:0007669"/>
    <property type="project" value="TreeGrafter"/>
</dbReference>
<keyword evidence="3 10" id="KW-1133">Transmembrane helix</keyword>
<dbReference type="InterPro" id="IPR018358">
    <property type="entry name" value="Disintegrin_CS"/>
</dbReference>
<dbReference type="SMART" id="SM00050">
    <property type="entry name" value="DISIN"/>
    <property type="match status" value="1"/>
</dbReference>
<dbReference type="GO" id="GO:0016020">
    <property type="term" value="C:membrane"/>
    <property type="evidence" value="ECO:0007669"/>
    <property type="project" value="UniProtKB-SubCell"/>
</dbReference>
<evidence type="ECO:0000313" key="15">
    <source>
        <dbReference type="EMBL" id="KAI1894280.1"/>
    </source>
</evidence>
<evidence type="ECO:0000256" key="11">
    <source>
        <dbReference type="SAM" id="SignalP"/>
    </source>
</evidence>
<feature type="domain" description="Peptidase M12B" evidence="14">
    <location>
        <begin position="201"/>
        <end position="400"/>
    </location>
</feature>
<keyword evidence="4 10" id="KW-0472">Membrane</keyword>
<reference evidence="15" key="1">
    <citation type="submission" date="2021-01" db="EMBL/GenBank/DDBJ databases">
        <authorList>
            <person name="Zahm M."/>
            <person name="Roques C."/>
            <person name="Cabau C."/>
            <person name="Klopp C."/>
            <person name="Donnadieu C."/>
            <person name="Jouanno E."/>
            <person name="Lampietro C."/>
            <person name="Louis A."/>
            <person name="Herpin A."/>
            <person name="Echchiki A."/>
            <person name="Berthelot C."/>
            <person name="Parey E."/>
            <person name="Roest-Crollius H."/>
            <person name="Braasch I."/>
            <person name="Postlethwait J."/>
            <person name="Bobe J."/>
            <person name="Montfort J."/>
            <person name="Bouchez O."/>
            <person name="Begum T."/>
            <person name="Mejri S."/>
            <person name="Adams A."/>
            <person name="Chen W.-J."/>
            <person name="Guiguen Y."/>
        </authorList>
    </citation>
    <scope>NUCLEOTIDE SEQUENCE</scope>
    <source>
        <tissue evidence="15">Blood</tissue>
    </source>
</reference>
<dbReference type="Pfam" id="PF01562">
    <property type="entry name" value="Pep_M12B_propep"/>
    <property type="match status" value="1"/>
</dbReference>
<dbReference type="SMART" id="SM00608">
    <property type="entry name" value="ACR"/>
    <property type="match status" value="1"/>
</dbReference>
<dbReference type="Proteomes" id="UP000829720">
    <property type="component" value="Unassembled WGS sequence"/>
</dbReference>
<evidence type="ECO:0000256" key="2">
    <source>
        <dbReference type="ARBA" id="ARBA00022692"/>
    </source>
</evidence>
<evidence type="ECO:0000256" key="9">
    <source>
        <dbReference type="SAM" id="MobiDB-lite"/>
    </source>
</evidence>
<dbReference type="Gene3D" id="3.40.390.10">
    <property type="entry name" value="Collagenase (Catalytic Domain)"/>
    <property type="match status" value="1"/>
</dbReference>
<dbReference type="GO" id="GO:0004222">
    <property type="term" value="F:metalloendopeptidase activity"/>
    <property type="evidence" value="ECO:0007669"/>
    <property type="project" value="InterPro"/>
</dbReference>
<dbReference type="GO" id="GO:0006954">
    <property type="term" value="P:inflammatory response"/>
    <property type="evidence" value="ECO:0007669"/>
    <property type="project" value="TreeGrafter"/>
</dbReference>
<dbReference type="FunFam" id="4.10.70.10:FF:000001">
    <property type="entry name" value="Disintegrin and metalloproteinase domain-containing protein 22"/>
    <property type="match status" value="1"/>
</dbReference>
<dbReference type="PROSITE" id="PS50215">
    <property type="entry name" value="ADAM_MEPRO"/>
    <property type="match status" value="1"/>
</dbReference>
<keyword evidence="11" id="KW-0732">Signal</keyword>
<dbReference type="InterPro" id="IPR034027">
    <property type="entry name" value="Reprolysin_adamalysin"/>
</dbReference>
<dbReference type="GO" id="GO:0046872">
    <property type="term" value="F:metal ion binding"/>
    <property type="evidence" value="ECO:0007669"/>
    <property type="project" value="UniProtKB-KW"/>
</dbReference>
<dbReference type="PANTHER" id="PTHR11905:SF20">
    <property type="entry name" value="DISINTEGRIN AND METALLOPROTEINASE DOMAIN-CONTAINING PROTEIN 8"/>
    <property type="match status" value="1"/>
</dbReference>
<feature type="active site" evidence="8">
    <location>
        <position position="337"/>
    </location>
</feature>